<dbReference type="CDD" id="cd06466">
    <property type="entry name" value="p23_CS_SGT1_like"/>
    <property type="match status" value="1"/>
</dbReference>
<dbReference type="InterPro" id="IPR008978">
    <property type="entry name" value="HSP20-like_chaperone"/>
</dbReference>
<dbReference type="InterPro" id="IPR044563">
    <property type="entry name" value="Sgt1-like"/>
</dbReference>
<keyword evidence="2" id="KW-0802">TPR repeat</keyword>
<reference evidence="6 7" key="1">
    <citation type="journal article" date="2012" name="Genome Biol.">
        <title>The genome of the polar eukaryotic microalga coccomyxa subellipsoidea reveals traits of cold adaptation.</title>
        <authorList>
            <person name="Blanc G."/>
            <person name="Agarkova I."/>
            <person name="Grimwood J."/>
            <person name="Kuo A."/>
            <person name="Brueggeman A."/>
            <person name="Dunigan D."/>
            <person name="Gurnon J."/>
            <person name="Ladunga I."/>
            <person name="Lindquist E."/>
            <person name="Lucas S."/>
            <person name="Pangilinan J."/>
            <person name="Proschold T."/>
            <person name="Salamov A."/>
            <person name="Schmutz J."/>
            <person name="Weeks D."/>
            <person name="Yamada T."/>
            <person name="Claverie J.M."/>
            <person name="Grigoriev I."/>
            <person name="Van Etten J."/>
            <person name="Lomsadze A."/>
            <person name="Borodovsky M."/>
        </authorList>
    </citation>
    <scope>NUCLEOTIDE SEQUENCE [LARGE SCALE GENOMIC DNA]</scope>
    <source>
        <strain evidence="6 7">C-169</strain>
    </source>
</reference>
<feature type="repeat" description="TPR" evidence="2">
    <location>
        <begin position="36"/>
        <end position="69"/>
    </location>
</feature>
<evidence type="ECO:0000256" key="3">
    <source>
        <dbReference type="SAM" id="MobiDB-lite"/>
    </source>
</evidence>
<dbReference type="Pfam" id="PF04969">
    <property type="entry name" value="CS"/>
    <property type="match status" value="1"/>
</dbReference>
<feature type="compositionally biased region" description="Polar residues" evidence="3">
    <location>
        <begin position="148"/>
        <end position="170"/>
    </location>
</feature>
<proteinExistence type="inferred from homology"/>
<dbReference type="STRING" id="574566.I0Z4H0"/>
<dbReference type="EMBL" id="AGSI01000004">
    <property type="protein sequence ID" value="EIE25539.1"/>
    <property type="molecule type" value="Genomic_DNA"/>
</dbReference>
<dbReference type="InterPro" id="IPR011990">
    <property type="entry name" value="TPR-like_helical_dom_sf"/>
</dbReference>
<feature type="domain" description="SGS" evidence="4">
    <location>
        <begin position="284"/>
        <end position="377"/>
    </location>
</feature>
<dbReference type="InterPro" id="IPR019734">
    <property type="entry name" value="TPR_rpt"/>
</dbReference>
<dbReference type="RefSeq" id="XP_005650083.1">
    <property type="nucleotide sequence ID" value="XM_005650026.1"/>
</dbReference>
<dbReference type="PROSITE" id="PS51203">
    <property type="entry name" value="CS"/>
    <property type="match status" value="1"/>
</dbReference>
<dbReference type="AlphaFoldDB" id="I0Z4H0"/>
<evidence type="ECO:0000313" key="6">
    <source>
        <dbReference type="EMBL" id="EIE25539.1"/>
    </source>
</evidence>
<dbReference type="InterPro" id="IPR007699">
    <property type="entry name" value="SGS_dom"/>
</dbReference>
<dbReference type="PROSITE" id="PS51048">
    <property type="entry name" value="SGS"/>
    <property type="match status" value="1"/>
</dbReference>
<accession>I0Z4H0</accession>
<gene>
    <name evidence="6" type="ORF">COCSUDRAFT_35859</name>
</gene>
<keyword evidence="7" id="KW-1185">Reference proteome</keyword>
<feature type="domain" description="CS" evidence="5">
    <location>
        <begin position="174"/>
        <end position="264"/>
    </location>
</feature>
<feature type="region of interest" description="Disordered" evidence="3">
    <location>
        <begin position="147"/>
        <end position="170"/>
    </location>
</feature>
<dbReference type="Proteomes" id="UP000007264">
    <property type="component" value="Unassembled WGS sequence"/>
</dbReference>
<dbReference type="Pfam" id="PF05002">
    <property type="entry name" value="SGS"/>
    <property type="match status" value="1"/>
</dbReference>
<dbReference type="PROSITE" id="PS50005">
    <property type="entry name" value="TPR"/>
    <property type="match status" value="2"/>
</dbReference>
<sequence length="377" mass="42234">MAESLLQQANAAHVDEEYETAIELYTKAISLSPNDADLYASRAQSYIKEERFLEAVQDASKAAELSPKLGKAHLRKGVALFNLEEYESAKEAFETANSIQKKKEIETWIRKCNAELEGLSLTTIAIRPGTTQHGGFAVMEQNAIDLPSHSSVPNGTSAPASTSAESKSNGVQQEGKYRYQFFQTQNIVEVAVLAKNLTPDRVKIDIEERKLHVIVKSPEGEQEYELNVDLYDAVVPVESKFELLKTKVEIRLKKASVLSWPTLEKCDKKIAANFSDPANQQPPSYPSSFTKGRKMNWDKLEHEVKLEEKDEKLEGEQALQKLFKDIYSGADEETRRAMNKSFQESGGTVLSTNWKEVGAKKVDCAPPTGMEKRAYEY</sequence>
<dbReference type="SUPFAM" id="SSF48452">
    <property type="entry name" value="TPR-like"/>
    <property type="match status" value="1"/>
</dbReference>
<protein>
    <submittedName>
        <fullName evidence="6">SGS-domain-containing protein</fullName>
    </submittedName>
</protein>
<dbReference type="InterPro" id="IPR007052">
    <property type="entry name" value="CS_dom"/>
</dbReference>
<evidence type="ECO:0000259" key="4">
    <source>
        <dbReference type="PROSITE" id="PS51048"/>
    </source>
</evidence>
<dbReference type="Gene3D" id="1.25.40.10">
    <property type="entry name" value="Tetratricopeptide repeat domain"/>
    <property type="match status" value="1"/>
</dbReference>
<comment type="caution">
    <text evidence="6">The sequence shown here is derived from an EMBL/GenBank/DDBJ whole genome shotgun (WGS) entry which is preliminary data.</text>
</comment>
<dbReference type="KEGG" id="csl:COCSUDRAFT_35859"/>
<dbReference type="eggNOG" id="KOG1309">
    <property type="taxonomic scope" value="Eukaryota"/>
</dbReference>
<feature type="repeat" description="TPR" evidence="2">
    <location>
        <begin position="2"/>
        <end position="35"/>
    </location>
</feature>
<organism evidence="6 7">
    <name type="scientific">Coccomyxa subellipsoidea (strain C-169)</name>
    <name type="common">Green microalga</name>
    <dbReference type="NCBI Taxonomy" id="574566"/>
    <lineage>
        <taxon>Eukaryota</taxon>
        <taxon>Viridiplantae</taxon>
        <taxon>Chlorophyta</taxon>
        <taxon>core chlorophytes</taxon>
        <taxon>Trebouxiophyceae</taxon>
        <taxon>Trebouxiophyceae incertae sedis</taxon>
        <taxon>Coccomyxaceae</taxon>
        <taxon>Coccomyxa</taxon>
        <taxon>Coccomyxa subellipsoidea</taxon>
    </lineage>
</organism>
<dbReference type="GO" id="GO:0051087">
    <property type="term" value="F:protein-folding chaperone binding"/>
    <property type="evidence" value="ECO:0007669"/>
    <property type="project" value="InterPro"/>
</dbReference>
<dbReference type="GeneID" id="17043541"/>
<evidence type="ECO:0000256" key="2">
    <source>
        <dbReference type="PROSITE-ProRule" id="PRU00339"/>
    </source>
</evidence>
<name>I0Z4H0_COCSC</name>
<evidence type="ECO:0000256" key="1">
    <source>
        <dbReference type="ARBA" id="ARBA00008509"/>
    </source>
</evidence>
<dbReference type="Pfam" id="PF13181">
    <property type="entry name" value="TPR_8"/>
    <property type="match status" value="1"/>
</dbReference>
<evidence type="ECO:0000259" key="5">
    <source>
        <dbReference type="PROSITE" id="PS51203"/>
    </source>
</evidence>
<evidence type="ECO:0000313" key="7">
    <source>
        <dbReference type="Proteomes" id="UP000007264"/>
    </source>
</evidence>
<dbReference type="SUPFAM" id="SSF49764">
    <property type="entry name" value="HSP20-like chaperones"/>
    <property type="match status" value="1"/>
</dbReference>
<dbReference type="OrthoDB" id="1898560at2759"/>
<dbReference type="eggNOG" id="KOG0376">
    <property type="taxonomic scope" value="Eukaryota"/>
</dbReference>
<dbReference type="PANTHER" id="PTHR45862">
    <property type="entry name" value="PROTEIN SGT1 HOMOLOG"/>
    <property type="match status" value="1"/>
</dbReference>
<dbReference type="Pfam" id="PF13414">
    <property type="entry name" value="TPR_11"/>
    <property type="match status" value="1"/>
</dbReference>
<dbReference type="Gene3D" id="2.60.40.790">
    <property type="match status" value="1"/>
</dbReference>
<dbReference type="SMART" id="SM00028">
    <property type="entry name" value="TPR"/>
    <property type="match status" value="3"/>
</dbReference>
<comment type="similarity">
    <text evidence="1">Belongs to the SGT1 family.</text>
</comment>